<proteinExistence type="predicted"/>
<sequence>MNNSGPGLVLLRAIGWGRGSAGMAVKRAPGPSLACRMGLLCLLLEGTLRLDFSYEFPFAQQGPPMSQDSRCCLFATWCTASGLVPPSETGQSQSYLGTVGGLWAELSPEALKRPQGLAGLI</sequence>
<dbReference type="AlphaFoldDB" id="A0AAV7RPP3"/>
<comment type="caution">
    <text evidence="1">The sequence shown here is derived from an EMBL/GenBank/DDBJ whole genome shotgun (WGS) entry which is preliminary data.</text>
</comment>
<organism evidence="1 2">
    <name type="scientific">Pleurodeles waltl</name>
    <name type="common">Iberian ribbed newt</name>
    <dbReference type="NCBI Taxonomy" id="8319"/>
    <lineage>
        <taxon>Eukaryota</taxon>
        <taxon>Metazoa</taxon>
        <taxon>Chordata</taxon>
        <taxon>Craniata</taxon>
        <taxon>Vertebrata</taxon>
        <taxon>Euteleostomi</taxon>
        <taxon>Amphibia</taxon>
        <taxon>Batrachia</taxon>
        <taxon>Caudata</taxon>
        <taxon>Salamandroidea</taxon>
        <taxon>Salamandridae</taxon>
        <taxon>Pleurodelinae</taxon>
        <taxon>Pleurodeles</taxon>
    </lineage>
</organism>
<evidence type="ECO:0000313" key="1">
    <source>
        <dbReference type="EMBL" id="KAJ1153938.1"/>
    </source>
</evidence>
<evidence type="ECO:0000313" key="2">
    <source>
        <dbReference type="Proteomes" id="UP001066276"/>
    </source>
</evidence>
<accession>A0AAV7RPP3</accession>
<reference evidence="1" key="1">
    <citation type="journal article" date="2022" name="bioRxiv">
        <title>Sequencing and chromosome-scale assembly of the giantPleurodeles waltlgenome.</title>
        <authorList>
            <person name="Brown T."/>
            <person name="Elewa A."/>
            <person name="Iarovenko S."/>
            <person name="Subramanian E."/>
            <person name="Araus A.J."/>
            <person name="Petzold A."/>
            <person name="Susuki M."/>
            <person name="Suzuki K.-i.T."/>
            <person name="Hayashi T."/>
            <person name="Toyoda A."/>
            <person name="Oliveira C."/>
            <person name="Osipova E."/>
            <person name="Leigh N.D."/>
            <person name="Simon A."/>
            <person name="Yun M.H."/>
        </authorList>
    </citation>
    <scope>NUCLEOTIDE SEQUENCE</scope>
    <source>
        <strain evidence="1">20211129_DDA</strain>
        <tissue evidence="1">Liver</tissue>
    </source>
</reference>
<gene>
    <name evidence="1" type="ORF">NDU88_006696</name>
</gene>
<dbReference type="Proteomes" id="UP001066276">
    <property type="component" value="Chromosome 5"/>
</dbReference>
<name>A0AAV7RPP3_PLEWA</name>
<protein>
    <submittedName>
        <fullName evidence="1">Uncharacterized protein</fullName>
    </submittedName>
</protein>
<keyword evidence="2" id="KW-1185">Reference proteome</keyword>
<dbReference type="EMBL" id="JANPWB010000009">
    <property type="protein sequence ID" value="KAJ1153938.1"/>
    <property type="molecule type" value="Genomic_DNA"/>
</dbReference>